<keyword evidence="9" id="KW-1133">Transmembrane helix</keyword>
<comment type="catalytic activity">
    <reaction evidence="1">
        <text>ATP + protein L-histidine = ADP + protein N-phospho-L-histidine.</text>
        <dbReference type="EC" id="2.7.13.3"/>
    </reaction>
</comment>
<evidence type="ECO:0000256" key="1">
    <source>
        <dbReference type="ARBA" id="ARBA00000085"/>
    </source>
</evidence>
<evidence type="ECO:0000256" key="9">
    <source>
        <dbReference type="SAM" id="Phobius"/>
    </source>
</evidence>
<dbReference type="Gene3D" id="3.30.565.10">
    <property type="entry name" value="Histidine kinase-like ATPase, C-terminal domain"/>
    <property type="match status" value="1"/>
</dbReference>
<dbReference type="CDD" id="cd16917">
    <property type="entry name" value="HATPase_UhpB-NarQ-NarX-like"/>
    <property type="match status" value="1"/>
</dbReference>
<evidence type="ECO:0000259" key="10">
    <source>
        <dbReference type="Pfam" id="PF07730"/>
    </source>
</evidence>
<dbReference type="GO" id="GO:0016301">
    <property type="term" value="F:kinase activity"/>
    <property type="evidence" value="ECO:0007669"/>
    <property type="project" value="UniProtKB-KW"/>
</dbReference>
<dbReference type="InterPro" id="IPR050482">
    <property type="entry name" value="Sensor_HK_TwoCompSys"/>
</dbReference>
<feature type="transmembrane region" description="Helical" evidence="9">
    <location>
        <begin position="441"/>
        <end position="458"/>
    </location>
</feature>
<dbReference type="EMBL" id="JBHUJC010000003">
    <property type="protein sequence ID" value="MFD2275309.1"/>
    <property type="molecule type" value="Genomic_DNA"/>
</dbReference>
<evidence type="ECO:0000313" key="11">
    <source>
        <dbReference type="EMBL" id="MFD2275309.1"/>
    </source>
</evidence>
<dbReference type="EC" id="2.7.13.3" evidence="2"/>
<gene>
    <name evidence="11" type="ORF">ACFSQZ_02405</name>
</gene>
<keyword evidence="9" id="KW-0472">Membrane</keyword>
<evidence type="ECO:0000313" key="12">
    <source>
        <dbReference type="Proteomes" id="UP001597297"/>
    </source>
</evidence>
<sequence>MLKKLIKYFLLLVFSTGVLELGEASEVKALDVKHWPLVRLEERLKAINLELGELAEMTLRNGVGNYGWQSKARKDPQSDEWVQIEWSAEQPIDQIILIPMLWRDPQEKVQSIGFPSEFDVVIGNGKKTEGTVIASFTEADKVLPRIAPLIIPTEGRSASWIRIQCSKLSLSGIEGKYAMGFSEVMVMRGEENIALHQKVTVSSSQRTIVRTGSPKVSVVDGHTPYLMDAAQGKKSSAYVAFLNKKFSYSLTLDLKETLPVNRIHFHSCDIVETIPRLQHGDYAIPLEMVVEGATDADFSNVAALAKYNRKNIYATGPIIIIPFTETLCRYLRIRIIQPYQAPEASGVMRCVGFTEVELFSKGDNVIRGKSFTENLEKGLRHGKIESLTDGRNHFGNIQPIREWLNQLAMRHDLERMKSLIQTELNQRYDSQKRNHELLKKSLFSFVVVTIIIVAILWYNRKRAIAQTRIRIAANLHDELGANLHAIGMLGNLAREEATNNTKLQDVISRITHLSNQSIAATRYCTNMIEAEHLYQDVVEEMKRLSTRLLADTDSELIFEGEEHLTRLKPRARIGVFLFYKEALTNILRHAKATKIRTHLTASRSQLQLTVEDNGLGVDGGLPASLKRRALLLGGKITSSKLSPNGTHISLTLYY</sequence>
<dbReference type="Gene3D" id="2.60.120.260">
    <property type="entry name" value="Galactose-binding domain-like"/>
    <property type="match status" value="1"/>
</dbReference>
<dbReference type="InterPro" id="IPR036890">
    <property type="entry name" value="HATPase_C_sf"/>
</dbReference>
<accession>A0ABW5E4E0</accession>
<feature type="domain" description="Signal transduction histidine kinase subgroup 3 dimerisation and phosphoacceptor" evidence="10">
    <location>
        <begin position="468"/>
        <end position="522"/>
    </location>
</feature>
<evidence type="ECO:0000256" key="2">
    <source>
        <dbReference type="ARBA" id="ARBA00012438"/>
    </source>
</evidence>
<dbReference type="RefSeq" id="WP_377095067.1">
    <property type="nucleotide sequence ID" value="NZ_JBHSJM010000001.1"/>
</dbReference>
<dbReference type="SUPFAM" id="SSF55874">
    <property type="entry name" value="ATPase domain of HSP90 chaperone/DNA topoisomerase II/histidine kinase"/>
    <property type="match status" value="1"/>
</dbReference>
<keyword evidence="5" id="KW-0547">Nucleotide-binding</keyword>
<dbReference type="PANTHER" id="PTHR24421:SF10">
    <property type="entry name" value="NITRATE_NITRITE SENSOR PROTEIN NARQ"/>
    <property type="match status" value="1"/>
</dbReference>
<keyword evidence="12" id="KW-1185">Reference proteome</keyword>
<dbReference type="Proteomes" id="UP001597297">
    <property type="component" value="Unassembled WGS sequence"/>
</dbReference>
<evidence type="ECO:0000256" key="4">
    <source>
        <dbReference type="ARBA" id="ARBA00022679"/>
    </source>
</evidence>
<dbReference type="Pfam" id="PF07730">
    <property type="entry name" value="HisKA_3"/>
    <property type="match status" value="1"/>
</dbReference>
<keyword evidence="6 11" id="KW-0418">Kinase</keyword>
<comment type="caution">
    <text evidence="11">The sequence shown here is derived from an EMBL/GenBank/DDBJ whole genome shotgun (WGS) entry which is preliminary data.</text>
</comment>
<keyword evidence="4" id="KW-0808">Transferase</keyword>
<protein>
    <recommendedName>
        <fullName evidence="2">histidine kinase</fullName>
        <ecNumber evidence="2">2.7.13.3</ecNumber>
    </recommendedName>
</protein>
<reference evidence="12" key="1">
    <citation type="journal article" date="2019" name="Int. J. Syst. Evol. Microbiol.">
        <title>The Global Catalogue of Microorganisms (GCM) 10K type strain sequencing project: providing services to taxonomists for standard genome sequencing and annotation.</title>
        <authorList>
            <consortium name="The Broad Institute Genomics Platform"/>
            <consortium name="The Broad Institute Genome Sequencing Center for Infectious Disease"/>
            <person name="Wu L."/>
            <person name="Ma J."/>
        </authorList>
    </citation>
    <scope>NUCLEOTIDE SEQUENCE [LARGE SCALE GENOMIC DNA]</scope>
    <source>
        <strain evidence="12">JCM 16545</strain>
    </source>
</reference>
<evidence type="ECO:0000256" key="6">
    <source>
        <dbReference type="ARBA" id="ARBA00022777"/>
    </source>
</evidence>
<evidence type="ECO:0000256" key="3">
    <source>
        <dbReference type="ARBA" id="ARBA00022553"/>
    </source>
</evidence>
<evidence type="ECO:0000256" key="5">
    <source>
        <dbReference type="ARBA" id="ARBA00022741"/>
    </source>
</evidence>
<proteinExistence type="predicted"/>
<name>A0ABW5E4E0_9BACT</name>
<keyword evidence="8" id="KW-0902">Two-component regulatory system</keyword>
<evidence type="ECO:0000256" key="7">
    <source>
        <dbReference type="ARBA" id="ARBA00022840"/>
    </source>
</evidence>
<dbReference type="InterPro" id="IPR011712">
    <property type="entry name" value="Sig_transdc_His_kin_sub3_dim/P"/>
</dbReference>
<keyword evidence="3" id="KW-0597">Phosphoprotein</keyword>
<dbReference type="PANTHER" id="PTHR24421">
    <property type="entry name" value="NITRATE/NITRITE SENSOR PROTEIN NARX-RELATED"/>
    <property type="match status" value="1"/>
</dbReference>
<keyword evidence="9" id="KW-0812">Transmembrane</keyword>
<evidence type="ECO:0000256" key="8">
    <source>
        <dbReference type="ARBA" id="ARBA00023012"/>
    </source>
</evidence>
<dbReference type="Gene3D" id="1.20.5.1930">
    <property type="match status" value="1"/>
</dbReference>
<keyword evidence="7" id="KW-0067">ATP-binding</keyword>
<organism evidence="11 12">
    <name type="scientific">Rubritalea spongiae</name>
    <dbReference type="NCBI Taxonomy" id="430797"/>
    <lineage>
        <taxon>Bacteria</taxon>
        <taxon>Pseudomonadati</taxon>
        <taxon>Verrucomicrobiota</taxon>
        <taxon>Verrucomicrobiia</taxon>
        <taxon>Verrucomicrobiales</taxon>
        <taxon>Rubritaleaceae</taxon>
        <taxon>Rubritalea</taxon>
    </lineage>
</organism>